<organism evidence="1 2">
    <name type="scientific">Corynebacterium renale</name>
    <dbReference type="NCBI Taxonomy" id="1724"/>
    <lineage>
        <taxon>Bacteria</taxon>
        <taxon>Bacillati</taxon>
        <taxon>Actinomycetota</taxon>
        <taxon>Actinomycetes</taxon>
        <taxon>Mycobacteriales</taxon>
        <taxon>Corynebacteriaceae</taxon>
        <taxon>Corynebacterium</taxon>
    </lineage>
</organism>
<reference evidence="1 2" key="1">
    <citation type="submission" date="2017-10" db="EMBL/GenBank/DDBJ databases">
        <title>Sequencing the genomes of 1000 actinobacteria strains.</title>
        <authorList>
            <person name="Klenk H.-P."/>
        </authorList>
    </citation>
    <scope>NUCLEOTIDE SEQUENCE [LARGE SCALE GENOMIC DNA]</scope>
    <source>
        <strain evidence="1 2">DSM 20688</strain>
    </source>
</reference>
<evidence type="ECO:0000313" key="2">
    <source>
        <dbReference type="Proteomes" id="UP000221653"/>
    </source>
</evidence>
<dbReference type="Proteomes" id="UP000221653">
    <property type="component" value="Unassembled WGS sequence"/>
</dbReference>
<keyword evidence="2" id="KW-1185">Reference proteome</keyword>
<evidence type="ECO:0000313" key="1">
    <source>
        <dbReference type="EMBL" id="PFG28323.1"/>
    </source>
</evidence>
<dbReference type="AlphaFoldDB" id="A0A2A9DP01"/>
<comment type="caution">
    <text evidence="1">The sequence shown here is derived from an EMBL/GenBank/DDBJ whole genome shotgun (WGS) entry which is preliminary data.</text>
</comment>
<proteinExistence type="predicted"/>
<sequence length="114" mass="12364">MKMGGAGFGTSVRVTPEIPIGIPSPSMRAHSCLGRESTHDKVLIRRIKRHTTASLPCGQSYPLGLSGCVRRESGALLNWQSELRVTVTDAYVSARSTATRQTLHIGLMLICPFN</sequence>
<accession>A0A2A9DP01</accession>
<name>A0A2A9DP01_9CORY</name>
<protein>
    <submittedName>
        <fullName evidence="1">Uncharacterized protein</fullName>
    </submittedName>
</protein>
<gene>
    <name evidence="1" type="ORF">ATK06_1430</name>
</gene>
<dbReference type="EMBL" id="PDJF01000001">
    <property type="protein sequence ID" value="PFG28323.1"/>
    <property type="molecule type" value="Genomic_DNA"/>
</dbReference>